<organism evidence="2 3">
    <name type="scientific">Salinihabitans flavidus</name>
    <dbReference type="NCBI Taxonomy" id="569882"/>
    <lineage>
        <taxon>Bacteria</taxon>
        <taxon>Pseudomonadati</taxon>
        <taxon>Pseudomonadota</taxon>
        <taxon>Alphaproteobacteria</taxon>
        <taxon>Rhodobacterales</taxon>
        <taxon>Roseobacteraceae</taxon>
        <taxon>Salinihabitans</taxon>
    </lineage>
</organism>
<keyword evidence="1" id="KW-0472">Membrane</keyword>
<evidence type="ECO:0000313" key="2">
    <source>
        <dbReference type="EMBL" id="SEP23246.1"/>
    </source>
</evidence>
<dbReference type="AlphaFoldDB" id="A0A1H8W6F9"/>
<dbReference type="EMBL" id="FODS01000046">
    <property type="protein sequence ID" value="SEP23246.1"/>
    <property type="molecule type" value="Genomic_DNA"/>
</dbReference>
<feature type="transmembrane region" description="Helical" evidence="1">
    <location>
        <begin position="48"/>
        <end position="70"/>
    </location>
</feature>
<dbReference type="OrthoDB" id="7828645at2"/>
<evidence type="ECO:0000313" key="3">
    <source>
        <dbReference type="Proteomes" id="UP000198893"/>
    </source>
</evidence>
<evidence type="ECO:0000256" key="1">
    <source>
        <dbReference type="SAM" id="Phobius"/>
    </source>
</evidence>
<keyword evidence="3" id="KW-1185">Reference proteome</keyword>
<accession>A0A1H8W6F9</accession>
<gene>
    <name evidence="2" type="ORF">SAMN04490248_1465</name>
</gene>
<name>A0A1H8W6F9_9RHOB</name>
<proteinExistence type="predicted"/>
<keyword evidence="1" id="KW-0812">Transmembrane</keyword>
<dbReference type="RefSeq" id="WP_093120691.1">
    <property type="nucleotide sequence ID" value="NZ_FODS01000046.1"/>
</dbReference>
<dbReference type="Proteomes" id="UP000198893">
    <property type="component" value="Unassembled WGS sequence"/>
</dbReference>
<protein>
    <submittedName>
        <fullName evidence="2">NnrU protein</fullName>
    </submittedName>
</protein>
<sequence>MGWTGFAAVFAAFFLTHSIPVHLAAKSRLVDMISPRRFGLTYTAHLGLSAICLILAFSIAPPNLISFNLARKDTFNLDRPGLVR</sequence>
<keyword evidence="1" id="KW-1133">Transmembrane helix</keyword>
<reference evidence="2 3" key="1">
    <citation type="submission" date="2016-10" db="EMBL/GenBank/DDBJ databases">
        <authorList>
            <person name="de Groot N.N."/>
        </authorList>
    </citation>
    <scope>NUCLEOTIDE SEQUENCE [LARGE SCALE GENOMIC DNA]</scope>
    <source>
        <strain evidence="2 3">DSM 27842</strain>
    </source>
</reference>